<dbReference type="EMBL" id="VTPC01085411">
    <property type="protein sequence ID" value="KAF2887045.1"/>
    <property type="molecule type" value="Genomic_DNA"/>
</dbReference>
<dbReference type="Proteomes" id="UP000801492">
    <property type="component" value="Unassembled WGS sequence"/>
</dbReference>
<proteinExistence type="predicted"/>
<sequence>MREREQQQRKGCYSPIGRLFRWRIGECLPDWVVPGKLNTRGGPKLAYQIDTIEEGLPNNSLLNTLKQTSNYDLPGWKTVIERAKGVHSIKLPGIISMTRKQDDIIVTDMDFGHQDPTGEDIHIWTVGPPRSLACKNPTL</sequence>
<protein>
    <submittedName>
        <fullName evidence="1">Uncharacterized protein</fullName>
    </submittedName>
</protein>
<evidence type="ECO:0000313" key="2">
    <source>
        <dbReference type="Proteomes" id="UP000801492"/>
    </source>
</evidence>
<keyword evidence="2" id="KW-1185">Reference proteome</keyword>
<name>A0A8K0CGV5_IGNLU</name>
<evidence type="ECO:0000313" key="1">
    <source>
        <dbReference type="EMBL" id="KAF2887045.1"/>
    </source>
</evidence>
<dbReference type="AlphaFoldDB" id="A0A8K0CGV5"/>
<organism evidence="1 2">
    <name type="scientific">Ignelater luminosus</name>
    <name type="common">Cucubano</name>
    <name type="synonym">Pyrophorus luminosus</name>
    <dbReference type="NCBI Taxonomy" id="2038154"/>
    <lineage>
        <taxon>Eukaryota</taxon>
        <taxon>Metazoa</taxon>
        <taxon>Ecdysozoa</taxon>
        <taxon>Arthropoda</taxon>
        <taxon>Hexapoda</taxon>
        <taxon>Insecta</taxon>
        <taxon>Pterygota</taxon>
        <taxon>Neoptera</taxon>
        <taxon>Endopterygota</taxon>
        <taxon>Coleoptera</taxon>
        <taxon>Polyphaga</taxon>
        <taxon>Elateriformia</taxon>
        <taxon>Elateroidea</taxon>
        <taxon>Elateridae</taxon>
        <taxon>Agrypninae</taxon>
        <taxon>Pyrophorini</taxon>
        <taxon>Ignelater</taxon>
    </lineage>
</organism>
<accession>A0A8K0CGV5</accession>
<reference evidence="1" key="1">
    <citation type="submission" date="2019-08" db="EMBL/GenBank/DDBJ databases">
        <title>The genome of the North American firefly Photinus pyralis.</title>
        <authorList>
            <consortium name="Photinus pyralis genome working group"/>
            <person name="Fallon T.R."/>
            <person name="Sander Lower S.E."/>
            <person name="Weng J.-K."/>
        </authorList>
    </citation>
    <scope>NUCLEOTIDE SEQUENCE</scope>
    <source>
        <strain evidence="1">TRF0915ILg1</strain>
        <tissue evidence="1">Whole body</tissue>
    </source>
</reference>
<gene>
    <name evidence="1" type="ORF">ILUMI_19128</name>
</gene>
<comment type="caution">
    <text evidence="1">The sequence shown here is derived from an EMBL/GenBank/DDBJ whole genome shotgun (WGS) entry which is preliminary data.</text>
</comment>